<accession>A0A7W4W2D7</accession>
<dbReference type="GO" id="GO:0015288">
    <property type="term" value="F:porin activity"/>
    <property type="evidence" value="ECO:0007669"/>
    <property type="project" value="UniProtKB-KW"/>
</dbReference>
<protein>
    <submittedName>
        <fullName evidence="5">Opacity protein-like surface antigen</fullName>
    </submittedName>
</protein>
<gene>
    <name evidence="5" type="ORF">FHR99_000413</name>
</gene>
<feature type="chain" id="PRO_5031478295" evidence="3">
    <location>
        <begin position="20"/>
        <end position="189"/>
    </location>
</feature>
<comment type="similarity">
    <text evidence="1">Belongs to the outer membrane OOP (TC 1.B.6) superfamily. OmpA family.</text>
</comment>
<comment type="caution">
    <text evidence="5">The sequence shown here is derived from an EMBL/GenBank/DDBJ whole genome shotgun (WGS) entry which is preliminary data.</text>
</comment>
<evidence type="ECO:0000256" key="1">
    <source>
        <dbReference type="ARBA" id="ARBA00005710"/>
    </source>
</evidence>
<dbReference type="GO" id="GO:0009279">
    <property type="term" value="C:cell outer membrane"/>
    <property type="evidence" value="ECO:0007669"/>
    <property type="project" value="InterPro"/>
</dbReference>
<dbReference type="SUPFAM" id="SSF56925">
    <property type="entry name" value="OMPA-like"/>
    <property type="match status" value="1"/>
</dbReference>
<proteinExistence type="inferred from homology"/>
<dbReference type="Pfam" id="PF01389">
    <property type="entry name" value="OmpA_membrane"/>
    <property type="match status" value="1"/>
</dbReference>
<evidence type="ECO:0000259" key="4">
    <source>
        <dbReference type="Pfam" id="PF01389"/>
    </source>
</evidence>
<keyword evidence="6" id="KW-1185">Reference proteome</keyword>
<keyword evidence="2" id="KW-0626">Porin</keyword>
<dbReference type="GO" id="GO:0046930">
    <property type="term" value="C:pore complex"/>
    <property type="evidence" value="ECO:0007669"/>
    <property type="project" value="UniProtKB-KW"/>
</dbReference>
<dbReference type="InterPro" id="IPR011250">
    <property type="entry name" value="OMP/PagP_B-barrel"/>
</dbReference>
<evidence type="ECO:0000313" key="6">
    <source>
        <dbReference type="Proteomes" id="UP000537130"/>
    </source>
</evidence>
<dbReference type="RefSeq" id="WP_183408876.1">
    <property type="nucleotide sequence ID" value="NZ_JACHWY010000001.1"/>
</dbReference>
<dbReference type="AlphaFoldDB" id="A0A7W4W2D7"/>
<sequence length="189" mass="20510">MKKTLLVMFTLAFCTSAFAKEGLVIGLGAGKGELKLDEGSNFSNADKDDEDNTRNALIGYRVGDALSFELGYHDLGEFEISNGLSTLSGETESVSLSALLGLPLTRHFSIFGRAGFHHWTVDTASNAFGPRERDEADGTDVMYGAGVRGELTESFAIRLQYDKLKLSDEEDDADIGDYDVASVVFEMTL</sequence>
<feature type="domain" description="Outer membrane protein OmpA-like transmembrane" evidence="4">
    <location>
        <begin position="26"/>
        <end position="165"/>
    </location>
</feature>
<feature type="signal peptide" evidence="3">
    <location>
        <begin position="1"/>
        <end position="19"/>
    </location>
</feature>
<keyword evidence="3" id="KW-0732">Signal</keyword>
<dbReference type="EMBL" id="JACHWY010000001">
    <property type="protein sequence ID" value="MBB3046177.1"/>
    <property type="molecule type" value="Genomic_DNA"/>
</dbReference>
<evidence type="ECO:0000313" key="5">
    <source>
        <dbReference type="EMBL" id="MBB3046177.1"/>
    </source>
</evidence>
<reference evidence="5 6" key="1">
    <citation type="submission" date="2020-08" db="EMBL/GenBank/DDBJ databases">
        <title>Genomic Encyclopedia of Type Strains, Phase III (KMG-III): the genomes of soil and plant-associated and newly described type strains.</title>
        <authorList>
            <person name="Whitman W."/>
        </authorList>
    </citation>
    <scope>NUCLEOTIDE SEQUENCE [LARGE SCALE GENOMIC DNA]</scope>
    <source>
        <strain evidence="5 6">CECT 8654</strain>
    </source>
</reference>
<keyword evidence="2" id="KW-0406">Ion transport</keyword>
<evidence type="ECO:0000256" key="2">
    <source>
        <dbReference type="ARBA" id="ARBA00023114"/>
    </source>
</evidence>
<organism evidence="5 6">
    <name type="scientific">Litorivivens lipolytica</name>
    <dbReference type="NCBI Taxonomy" id="1524264"/>
    <lineage>
        <taxon>Bacteria</taxon>
        <taxon>Pseudomonadati</taxon>
        <taxon>Pseudomonadota</taxon>
        <taxon>Gammaproteobacteria</taxon>
        <taxon>Litorivivens</taxon>
    </lineage>
</organism>
<dbReference type="InterPro" id="IPR000498">
    <property type="entry name" value="OmpA-like_TM_dom"/>
</dbReference>
<dbReference type="Proteomes" id="UP000537130">
    <property type="component" value="Unassembled WGS sequence"/>
</dbReference>
<name>A0A7W4W2D7_9GAMM</name>
<keyword evidence="2" id="KW-0812">Transmembrane</keyword>
<keyword evidence="2" id="KW-0813">Transport</keyword>
<evidence type="ECO:0000256" key="3">
    <source>
        <dbReference type="SAM" id="SignalP"/>
    </source>
</evidence>
<dbReference type="Gene3D" id="2.40.160.20">
    <property type="match status" value="1"/>
</dbReference>